<proteinExistence type="predicted"/>
<accession>A0A6J5R449</accession>
<feature type="region of interest" description="Disordered" evidence="1">
    <location>
        <begin position="254"/>
        <end position="288"/>
    </location>
</feature>
<protein>
    <submittedName>
        <fullName evidence="2">Uncharacterized protein</fullName>
    </submittedName>
</protein>
<organism evidence="2">
    <name type="scientific">uncultured Caudovirales phage</name>
    <dbReference type="NCBI Taxonomy" id="2100421"/>
    <lineage>
        <taxon>Viruses</taxon>
        <taxon>Duplodnaviria</taxon>
        <taxon>Heunggongvirae</taxon>
        <taxon>Uroviricota</taxon>
        <taxon>Caudoviricetes</taxon>
        <taxon>Peduoviridae</taxon>
        <taxon>Maltschvirus</taxon>
        <taxon>Maltschvirus maltsch</taxon>
    </lineage>
</organism>
<evidence type="ECO:0000256" key="1">
    <source>
        <dbReference type="SAM" id="MobiDB-lite"/>
    </source>
</evidence>
<feature type="region of interest" description="Disordered" evidence="1">
    <location>
        <begin position="1"/>
        <end position="48"/>
    </location>
</feature>
<gene>
    <name evidence="2" type="ORF">UFOVP1193_1</name>
</gene>
<reference evidence="2" key="1">
    <citation type="submission" date="2020-05" db="EMBL/GenBank/DDBJ databases">
        <authorList>
            <person name="Chiriac C."/>
            <person name="Salcher M."/>
            <person name="Ghai R."/>
            <person name="Kavagutti S V."/>
        </authorList>
    </citation>
    <scope>NUCLEOTIDE SEQUENCE</scope>
</reference>
<name>A0A6J5R449_9CAUD</name>
<dbReference type="EMBL" id="LR797156">
    <property type="protein sequence ID" value="CAB4189506.1"/>
    <property type="molecule type" value="Genomic_DNA"/>
</dbReference>
<sequence length="288" mass="33160">MVDKAKEKDDFEFEVENEAPVNAKAAKPEVDIEIEDDTPVEDRGKTPMPKALVDELEADELEDYSDKVKTRLKQMKKVWHDERREKEAAVREQQEAVSLTRRVVEENRRLKSNLHRGEQMLVDTSKNSVEMEMAEAKRAYKEAYEAGDSDKVVDAQEKMTEANYRLQQLKSYRPTLQAPEPEVELPETVQQAPVLDAKTRAWQERNMWWGNDDEMTASALGLHQKLIKQNGDRFVGTDDYWRSVDETMRRRFPEYFGEQEQPADGGGKPVTRNETKPATVVAPASRST</sequence>
<evidence type="ECO:0000313" key="2">
    <source>
        <dbReference type="EMBL" id="CAB4189506.1"/>
    </source>
</evidence>
<feature type="non-terminal residue" evidence="2">
    <location>
        <position position="288"/>
    </location>
</feature>